<evidence type="ECO:0000256" key="1">
    <source>
        <dbReference type="SAM" id="Coils"/>
    </source>
</evidence>
<reference evidence="3 4" key="1">
    <citation type="submission" date="2017-11" db="EMBL/GenBank/DDBJ databases">
        <title>The genome of Rhizophagus clarus HR1 reveals common genetic basis of auxotrophy among arbuscular mycorrhizal fungi.</title>
        <authorList>
            <person name="Kobayashi Y."/>
        </authorList>
    </citation>
    <scope>NUCLEOTIDE SEQUENCE [LARGE SCALE GENOMIC DNA]</scope>
    <source>
        <strain evidence="3 4">HR1</strain>
    </source>
</reference>
<evidence type="ECO:0000313" key="3">
    <source>
        <dbReference type="EMBL" id="GBC01312.1"/>
    </source>
</evidence>
<keyword evidence="4" id="KW-1185">Reference proteome</keyword>
<feature type="coiled-coil region" evidence="1">
    <location>
        <begin position="120"/>
        <end position="148"/>
    </location>
</feature>
<dbReference type="Proteomes" id="UP000247702">
    <property type="component" value="Unassembled WGS sequence"/>
</dbReference>
<evidence type="ECO:0000313" key="4">
    <source>
        <dbReference type="Proteomes" id="UP000247702"/>
    </source>
</evidence>
<accession>A0A2Z6RY07</accession>
<organism evidence="3 4">
    <name type="scientific">Rhizophagus clarus</name>
    <dbReference type="NCBI Taxonomy" id="94130"/>
    <lineage>
        <taxon>Eukaryota</taxon>
        <taxon>Fungi</taxon>
        <taxon>Fungi incertae sedis</taxon>
        <taxon>Mucoromycota</taxon>
        <taxon>Glomeromycotina</taxon>
        <taxon>Glomeromycetes</taxon>
        <taxon>Glomerales</taxon>
        <taxon>Glomeraceae</taxon>
        <taxon>Rhizophagus</taxon>
    </lineage>
</organism>
<keyword evidence="1" id="KW-0175">Coiled coil</keyword>
<dbReference type="EMBL" id="BEXD01003480">
    <property type="protein sequence ID" value="GBC01312.1"/>
    <property type="molecule type" value="Genomic_DNA"/>
</dbReference>
<proteinExistence type="predicted"/>
<dbReference type="AlphaFoldDB" id="A0A2Z6RY07"/>
<sequence length="436" mass="48879">MWACLNKTCPCLPIRGDSKPPFSHYSYEDDDNFEFESLLAGQDSESIGAFLTRAPFANSQGYRRVTNMVTPNEEASASTGRVSNLLDDEDNLQTQDAQFLPDEQISKFTELISNGQVKYSQEIDEQLIAEEEEARRLEEEDIVRKRQAATEAALAKGLITPDQAAANNKDAFFTIDDDDGDDGQITDSSRTIYSVNIDGESSAELSTTSQRNESIDEEEQTISLNRPRNPHERFVASEIIEEDYDGVTDFEEDLSNYGRRPSNLLGRRYSRRSILRDNESKMEDYSPFSVSILRSDDYETSHEDYSPTVGDEEIDHPFANILPDFSERLGSFFNGLTNSVIKGKNKLINNEGNREINNNNQEINNLNDLDANNGKNNRKKMVTFTVEPESSIEPSSPISYSFAFGGGNSISGRRGLRKLVSGLSNSSRSFSTEVNE</sequence>
<name>A0A2Z6RY07_9GLOM</name>
<comment type="caution">
    <text evidence="3">The sequence shown here is derived from an EMBL/GenBank/DDBJ whole genome shotgun (WGS) entry which is preliminary data.</text>
</comment>
<evidence type="ECO:0000256" key="2">
    <source>
        <dbReference type="SAM" id="MobiDB-lite"/>
    </source>
</evidence>
<protein>
    <submittedName>
        <fullName evidence="3">Uncharacterized protein</fullName>
    </submittedName>
</protein>
<gene>
    <name evidence="3" type="ORF">RclHR1_04130028</name>
</gene>
<feature type="compositionally biased region" description="Polar residues" evidence="2">
    <location>
        <begin position="203"/>
        <end position="212"/>
    </location>
</feature>
<feature type="region of interest" description="Disordered" evidence="2">
    <location>
        <begin position="199"/>
        <end position="225"/>
    </location>
</feature>